<organism evidence="1 2">
    <name type="scientific">Luethyella okanaganae</name>
    <dbReference type="NCBI Taxonomy" id="69372"/>
    <lineage>
        <taxon>Bacteria</taxon>
        <taxon>Bacillati</taxon>
        <taxon>Actinomycetota</taxon>
        <taxon>Actinomycetes</taxon>
        <taxon>Micrococcales</taxon>
        <taxon>Microbacteriaceae</taxon>
        <taxon>Luethyella</taxon>
    </lineage>
</organism>
<accession>A0ABW1VD24</accession>
<sequence>MSYLSPNGQDPEDRAIRVFMAKLVIGAVRARRGQALEKDRRAAHARSSSRATV</sequence>
<dbReference type="RefSeq" id="WP_386728087.1">
    <property type="nucleotide sequence ID" value="NZ_JBHSTP010000001.1"/>
</dbReference>
<evidence type="ECO:0000313" key="1">
    <source>
        <dbReference type="EMBL" id="MFC6355362.1"/>
    </source>
</evidence>
<dbReference type="Proteomes" id="UP001596306">
    <property type="component" value="Unassembled WGS sequence"/>
</dbReference>
<evidence type="ECO:0000313" key="2">
    <source>
        <dbReference type="Proteomes" id="UP001596306"/>
    </source>
</evidence>
<dbReference type="EMBL" id="JBHSTP010000001">
    <property type="protein sequence ID" value="MFC6355362.1"/>
    <property type="molecule type" value="Genomic_DNA"/>
</dbReference>
<protein>
    <submittedName>
        <fullName evidence="1">Uncharacterized protein</fullName>
    </submittedName>
</protein>
<gene>
    <name evidence="1" type="ORF">ACFQB0_04480</name>
</gene>
<keyword evidence="2" id="KW-1185">Reference proteome</keyword>
<reference evidence="2" key="1">
    <citation type="journal article" date="2019" name="Int. J. Syst. Evol. Microbiol.">
        <title>The Global Catalogue of Microorganisms (GCM) 10K type strain sequencing project: providing services to taxonomists for standard genome sequencing and annotation.</title>
        <authorList>
            <consortium name="The Broad Institute Genomics Platform"/>
            <consortium name="The Broad Institute Genome Sequencing Center for Infectious Disease"/>
            <person name="Wu L."/>
            <person name="Ma J."/>
        </authorList>
    </citation>
    <scope>NUCLEOTIDE SEQUENCE [LARGE SCALE GENOMIC DNA]</scope>
    <source>
        <strain evidence="2">CCUG 43304</strain>
    </source>
</reference>
<name>A0ABW1VD24_9MICO</name>
<comment type="caution">
    <text evidence="1">The sequence shown here is derived from an EMBL/GenBank/DDBJ whole genome shotgun (WGS) entry which is preliminary data.</text>
</comment>
<proteinExistence type="predicted"/>